<dbReference type="AlphaFoldDB" id="A0A410X3F2"/>
<protein>
    <submittedName>
        <fullName evidence="1">Uncharacterized protein</fullName>
    </submittedName>
</protein>
<accession>A0A410X3F2</accession>
<dbReference type="EMBL" id="CP026520">
    <property type="protein sequence ID" value="QAV21121.1"/>
    <property type="molecule type" value="Genomic_DNA"/>
</dbReference>
<dbReference type="Proteomes" id="UP000288943">
    <property type="component" value="Chromosome"/>
</dbReference>
<dbReference type="KEGG" id="pchi:PC41400_26980"/>
<reference evidence="1 2" key="1">
    <citation type="submission" date="2018-01" db="EMBL/GenBank/DDBJ databases">
        <title>The whole genome sequencing and assembly of Paenibacillus chitinolyticus KCCM 41400 strain.</title>
        <authorList>
            <person name="Kim J.-Y."/>
            <person name="Park M.-K."/>
            <person name="Lee Y.-J."/>
            <person name="Yi H."/>
            <person name="Bahn Y.-S."/>
            <person name="Kim J.F."/>
            <person name="Lee D.-W."/>
        </authorList>
    </citation>
    <scope>NUCLEOTIDE SEQUENCE [LARGE SCALE GENOMIC DNA]</scope>
    <source>
        <strain evidence="1 2">KCCM 41400</strain>
    </source>
</reference>
<evidence type="ECO:0000313" key="2">
    <source>
        <dbReference type="Proteomes" id="UP000288943"/>
    </source>
</evidence>
<evidence type="ECO:0000313" key="1">
    <source>
        <dbReference type="EMBL" id="QAV21121.1"/>
    </source>
</evidence>
<organism evidence="1 2">
    <name type="scientific">Paenibacillus chitinolyticus</name>
    <dbReference type="NCBI Taxonomy" id="79263"/>
    <lineage>
        <taxon>Bacteria</taxon>
        <taxon>Bacillati</taxon>
        <taxon>Bacillota</taxon>
        <taxon>Bacilli</taxon>
        <taxon>Bacillales</taxon>
        <taxon>Paenibacillaceae</taxon>
        <taxon>Paenibacillus</taxon>
    </lineage>
</organism>
<proteinExistence type="predicted"/>
<name>A0A410X3F2_9BACL</name>
<gene>
    <name evidence="1" type="ORF">PC41400_26980</name>
</gene>
<sequence length="63" mass="7698">MLKTIKEKQRLRKRFSSFTKIITNKNTIQIPVINNNKFRAPLIKIKNRFNLFLILIYFKQLFN</sequence>